<keyword evidence="3" id="KW-1185">Reference proteome</keyword>
<keyword evidence="2" id="KW-0472">Membrane</keyword>
<gene>
    <name evidence="4" type="primary">LOC111592382</name>
</gene>
<dbReference type="GeneID" id="111592382"/>
<organism evidence="3 4">
    <name type="scientific">Drosophila hydei</name>
    <name type="common">Fruit fly</name>
    <dbReference type="NCBI Taxonomy" id="7224"/>
    <lineage>
        <taxon>Eukaryota</taxon>
        <taxon>Metazoa</taxon>
        <taxon>Ecdysozoa</taxon>
        <taxon>Arthropoda</taxon>
        <taxon>Hexapoda</taxon>
        <taxon>Insecta</taxon>
        <taxon>Pterygota</taxon>
        <taxon>Neoptera</taxon>
        <taxon>Endopterygota</taxon>
        <taxon>Diptera</taxon>
        <taxon>Brachycera</taxon>
        <taxon>Muscomorpha</taxon>
        <taxon>Ephydroidea</taxon>
        <taxon>Drosophilidae</taxon>
        <taxon>Drosophila</taxon>
    </lineage>
</organism>
<evidence type="ECO:0000256" key="1">
    <source>
        <dbReference type="SAM" id="MobiDB-lite"/>
    </source>
</evidence>
<evidence type="ECO:0000313" key="4">
    <source>
        <dbReference type="RefSeq" id="XP_023160324.2"/>
    </source>
</evidence>
<name>A0A6J1L818_DROHY</name>
<reference evidence="4" key="1">
    <citation type="submission" date="2025-08" db="UniProtKB">
        <authorList>
            <consortium name="RefSeq"/>
        </authorList>
    </citation>
    <scope>IDENTIFICATION</scope>
    <source>
        <strain evidence="4">15085-1641.00</strain>
        <tissue evidence="4">Whole body</tissue>
    </source>
</reference>
<proteinExistence type="predicted"/>
<dbReference type="OMA" id="QREICTR"/>
<dbReference type="OrthoDB" id="7865876at2759"/>
<feature type="region of interest" description="Disordered" evidence="1">
    <location>
        <begin position="184"/>
        <end position="217"/>
    </location>
</feature>
<feature type="transmembrane region" description="Helical" evidence="2">
    <location>
        <begin position="79"/>
        <end position="98"/>
    </location>
</feature>
<evidence type="ECO:0000313" key="3">
    <source>
        <dbReference type="Proteomes" id="UP000504633"/>
    </source>
</evidence>
<accession>A0A6J1L818</accession>
<dbReference type="AlphaFoldDB" id="A0A6J1L818"/>
<dbReference type="RefSeq" id="XP_023160324.2">
    <property type="nucleotide sequence ID" value="XM_023304556.2"/>
</dbReference>
<protein>
    <submittedName>
        <fullName evidence="4">Uncharacterized protein LOC111592382</fullName>
    </submittedName>
</protein>
<keyword evidence="2" id="KW-0812">Transmembrane</keyword>
<dbReference type="Proteomes" id="UP000504633">
    <property type="component" value="Unplaced"/>
</dbReference>
<sequence>MRRLNSICKIYPDSVACDHWQREICTRCPNAKIGEDRNHIHSSNSPDHKLITIEDCQRLQRELQAPIFNYNPAMNSMTFLLIFLSVALCIGLIIWLLARAFVLKNPPPCPDDCVTAPRSDRHSGGQTSKDGILQQMQDKCFASTKGISNVDKKALYVPSTFWERFSIKGPKSLAKGYEFQVNESEETSDVESSAYQTDEFQDKSTDEETFSTTSDLSERATALIDQSSITMSIQSEPHKCDDSIGKMPTTYEPMSTTQSNTQGRGNIRWANWLRRGKQNDYQV</sequence>
<keyword evidence="2" id="KW-1133">Transmembrane helix</keyword>
<evidence type="ECO:0000256" key="2">
    <source>
        <dbReference type="SAM" id="Phobius"/>
    </source>
</evidence>
<dbReference type="KEGG" id="dhe:111592382"/>